<evidence type="ECO:0000313" key="2">
    <source>
        <dbReference type="Proteomes" id="UP001187734"/>
    </source>
</evidence>
<evidence type="ECO:0000313" key="1">
    <source>
        <dbReference type="EMBL" id="SPJ78061.1"/>
    </source>
</evidence>
<organism evidence="1 2">
    <name type="scientific">Fusarium torulosum</name>
    <dbReference type="NCBI Taxonomy" id="33205"/>
    <lineage>
        <taxon>Eukaryota</taxon>
        <taxon>Fungi</taxon>
        <taxon>Dikarya</taxon>
        <taxon>Ascomycota</taxon>
        <taxon>Pezizomycotina</taxon>
        <taxon>Sordariomycetes</taxon>
        <taxon>Hypocreomycetidae</taxon>
        <taxon>Hypocreales</taxon>
        <taxon>Nectriaceae</taxon>
        <taxon>Fusarium</taxon>
    </lineage>
</organism>
<comment type="caution">
    <text evidence="1">The sequence shown here is derived from an EMBL/GenBank/DDBJ whole genome shotgun (WGS) entry which is preliminary data.</text>
</comment>
<sequence>MRHNPGESVVTAVSLNSTEDSFDSRSNHSGCNPSGATVDVDAGVEAMFHADSGKILVADKVMSKHSPAVFAKCLLAAPLHPDAAQVESGSGIAVDGEAVILGHPLKKAIRNIDGLRGEPTNLIYEKMVS</sequence>
<reference evidence="1" key="1">
    <citation type="submission" date="2018-03" db="EMBL/GenBank/DDBJ databases">
        <authorList>
            <person name="Guldener U."/>
        </authorList>
    </citation>
    <scope>NUCLEOTIDE SEQUENCE</scope>
</reference>
<dbReference type="EMBL" id="ONZP01000213">
    <property type="protein sequence ID" value="SPJ78061.1"/>
    <property type="molecule type" value="Genomic_DNA"/>
</dbReference>
<dbReference type="Proteomes" id="UP001187734">
    <property type="component" value="Unassembled WGS sequence"/>
</dbReference>
<dbReference type="AlphaFoldDB" id="A0AAE8MBG4"/>
<accession>A0AAE8MBG4</accession>
<gene>
    <name evidence="1" type="ORF">FTOL_06450</name>
</gene>
<keyword evidence="2" id="KW-1185">Reference proteome</keyword>
<name>A0AAE8MBG4_9HYPO</name>
<proteinExistence type="predicted"/>
<protein>
    <submittedName>
        <fullName evidence="1">Uncharacterized protein</fullName>
    </submittedName>
</protein>